<dbReference type="STRING" id="518766.Rmar_2033"/>
<dbReference type="eggNOG" id="COG2804">
    <property type="taxonomic scope" value="Bacteria"/>
</dbReference>
<evidence type="ECO:0000256" key="3">
    <source>
        <dbReference type="ARBA" id="ARBA00022840"/>
    </source>
</evidence>
<dbReference type="GO" id="GO:0016887">
    <property type="term" value="F:ATP hydrolysis activity"/>
    <property type="evidence" value="ECO:0007669"/>
    <property type="project" value="TreeGrafter"/>
</dbReference>
<dbReference type="KEGG" id="rmr:Rmar_2033"/>
<dbReference type="HOGENOM" id="CLU_013446_10_3_10"/>
<dbReference type="SUPFAM" id="SSF52540">
    <property type="entry name" value="P-loop containing nucleoside triphosphate hydrolases"/>
    <property type="match status" value="1"/>
</dbReference>
<dbReference type="OrthoDB" id="9808272at2"/>
<proteinExistence type="inferred from homology"/>
<dbReference type="InterPro" id="IPR001482">
    <property type="entry name" value="T2SS/T4SS_dom"/>
</dbReference>
<evidence type="ECO:0000256" key="1">
    <source>
        <dbReference type="ARBA" id="ARBA00006611"/>
    </source>
</evidence>
<keyword evidence="3" id="KW-0067">ATP-binding</keyword>
<dbReference type="RefSeq" id="WP_012844525.1">
    <property type="nucleotide sequence ID" value="NC_013501.1"/>
</dbReference>
<dbReference type="CDD" id="cd01129">
    <property type="entry name" value="PulE-GspE-like"/>
    <property type="match status" value="1"/>
</dbReference>
<name>D0MKK2_RHOM4</name>
<keyword evidence="6" id="KW-1185">Reference proteome</keyword>
<evidence type="ECO:0000313" key="6">
    <source>
        <dbReference type="Proteomes" id="UP000002221"/>
    </source>
</evidence>
<protein>
    <submittedName>
        <fullName evidence="5">Type II secretion system protein E</fullName>
    </submittedName>
</protein>
<keyword evidence="2" id="KW-0547">Nucleotide-binding</keyword>
<dbReference type="InterPro" id="IPR027417">
    <property type="entry name" value="P-loop_NTPase"/>
</dbReference>
<dbReference type="AlphaFoldDB" id="D0MKK2"/>
<dbReference type="Gene3D" id="3.40.50.300">
    <property type="entry name" value="P-loop containing nucleotide triphosphate hydrolases"/>
    <property type="match status" value="1"/>
</dbReference>
<accession>D0MKK2</accession>
<dbReference type="GO" id="GO:0005886">
    <property type="term" value="C:plasma membrane"/>
    <property type="evidence" value="ECO:0007669"/>
    <property type="project" value="TreeGrafter"/>
</dbReference>
<dbReference type="Pfam" id="PF00437">
    <property type="entry name" value="T2SSE"/>
    <property type="match status" value="1"/>
</dbReference>
<sequence length="628" mass="72202">MSENRPHSEPLPFVEPSAAGDDVNEAEFSLTDLSDPVIIMLLFQELVREEQVRKAWEKWRQLDRDRRRPLWRVLTEIDGINPEVVYATAAEVYGFKTARIDRAQVLRFLRDQRQRFTQEQWSWMQRERVLPIGQEVDAERDVMRWLLATHDPTRPNLHRQIARLGIDRFELRYAPASTIEQIFQEAFPRRNEYLERVQQEDGAVDLGMSYEENTELIDEESLEAEINRSKLINLFEATLVEAVRQGASDIHIFPNHDRKVEIHFRIDGELHRWHLEDKVHPEAFLAVVKDQAGGVDRFEREKAQDGFIQRWIDDHLIRFRVSVLPIATASFDVRAESIVIRVLDDRKVIKDLRLLGLSERALERFEWAIRQPYGMVIVTGPTGSGKSTTLYAALHQVVSPRKNVLTVEDPVEYIIPGVRQIKLSHKLGLEDALRAILRHDPDIVMVGEMRDRQTAELAIKLANTGHLTFSTLHTNDAPSAVSRLYKMGIEPFLIAYAINLVVAQRLIRKLCPKCRVPDPDPDPVLLMRLGFTEEQIARTTFYRAGQNPRCPVCKGVGYKGRRAITETLWFSRAIRHMIVAARDAIDEDALRAQAIKEGMQTLQEAAREVVLAGETTIEEMLATVAFEG</sequence>
<reference evidence="5 6" key="1">
    <citation type="journal article" date="2009" name="Stand. Genomic Sci.">
        <title>Complete genome sequence of Rhodothermus marinus type strain (R-10).</title>
        <authorList>
            <person name="Nolan M."/>
            <person name="Tindall B.J."/>
            <person name="Pomrenke H."/>
            <person name="Lapidus A."/>
            <person name="Copeland A."/>
            <person name="Glavina Del Rio T."/>
            <person name="Lucas S."/>
            <person name="Chen F."/>
            <person name="Tice H."/>
            <person name="Cheng J.F."/>
            <person name="Saunders E."/>
            <person name="Han C."/>
            <person name="Bruce D."/>
            <person name="Goodwin L."/>
            <person name="Chain P."/>
            <person name="Pitluck S."/>
            <person name="Ovchinikova G."/>
            <person name="Pati A."/>
            <person name="Ivanova N."/>
            <person name="Mavromatis K."/>
            <person name="Chen A."/>
            <person name="Palaniappan K."/>
            <person name="Land M."/>
            <person name="Hauser L."/>
            <person name="Chang Y.J."/>
            <person name="Jeffries C.D."/>
            <person name="Brettin T."/>
            <person name="Goker M."/>
            <person name="Bristow J."/>
            <person name="Eisen J.A."/>
            <person name="Markowitz V."/>
            <person name="Hugenholtz P."/>
            <person name="Kyrpides N.C."/>
            <person name="Klenk H.P."/>
            <person name="Detter J.C."/>
        </authorList>
    </citation>
    <scope>NUCLEOTIDE SEQUENCE [LARGE SCALE GENOMIC DNA]</scope>
    <source>
        <strain evidence="6">ATCC 43812 / DSM 4252 / R-10</strain>
    </source>
</reference>
<dbReference type="GO" id="GO:0005524">
    <property type="term" value="F:ATP binding"/>
    <property type="evidence" value="ECO:0007669"/>
    <property type="project" value="UniProtKB-KW"/>
</dbReference>
<organism evidence="5 6">
    <name type="scientific">Rhodothermus marinus (strain ATCC 43812 / DSM 4252 / R-10)</name>
    <name type="common">Rhodothermus obamensis</name>
    <dbReference type="NCBI Taxonomy" id="518766"/>
    <lineage>
        <taxon>Bacteria</taxon>
        <taxon>Pseudomonadati</taxon>
        <taxon>Rhodothermota</taxon>
        <taxon>Rhodothermia</taxon>
        <taxon>Rhodothermales</taxon>
        <taxon>Rhodothermaceae</taxon>
        <taxon>Rhodothermus</taxon>
    </lineage>
</organism>
<evidence type="ECO:0000256" key="2">
    <source>
        <dbReference type="ARBA" id="ARBA00022741"/>
    </source>
</evidence>
<feature type="domain" description="Bacterial type II secretion system protein E" evidence="4">
    <location>
        <begin position="437"/>
        <end position="451"/>
    </location>
</feature>
<dbReference type="SUPFAM" id="SSF160246">
    <property type="entry name" value="EspE N-terminal domain-like"/>
    <property type="match status" value="1"/>
</dbReference>
<evidence type="ECO:0000259" key="4">
    <source>
        <dbReference type="PROSITE" id="PS00662"/>
    </source>
</evidence>
<dbReference type="EMBL" id="CP001807">
    <property type="protein sequence ID" value="ACY48914.1"/>
    <property type="molecule type" value="Genomic_DNA"/>
</dbReference>
<dbReference type="PANTHER" id="PTHR30258">
    <property type="entry name" value="TYPE II SECRETION SYSTEM PROTEIN GSPE-RELATED"/>
    <property type="match status" value="1"/>
</dbReference>
<dbReference type="InterPro" id="IPR037257">
    <property type="entry name" value="T2SS_E_N_sf"/>
</dbReference>
<evidence type="ECO:0000313" key="5">
    <source>
        <dbReference type="EMBL" id="ACY48914.1"/>
    </source>
</evidence>
<gene>
    <name evidence="5" type="ordered locus">Rmar_2033</name>
</gene>
<dbReference type="PANTHER" id="PTHR30258:SF1">
    <property type="entry name" value="PROTEIN TRANSPORT PROTEIN HOFB HOMOLOG"/>
    <property type="match status" value="1"/>
</dbReference>
<dbReference type="PROSITE" id="PS00662">
    <property type="entry name" value="T2SP_E"/>
    <property type="match status" value="1"/>
</dbReference>
<dbReference type="Proteomes" id="UP000002221">
    <property type="component" value="Chromosome"/>
</dbReference>
<dbReference type="Gene3D" id="3.30.450.90">
    <property type="match status" value="1"/>
</dbReference>
<comment type="similarity">
    <text evidence="1">Belongs to the GSP E family.</text>
</comment>